<reference evidence="2" key="1">
    <citation type="submission" date="2018-02" db="EMBL/GenBank/DDBJ databases">
        <title>Rhizophora mucronata_Transcriptome.</title>
        <authorList>
            <person name="Meera S.P."/>
            <person name="Sreeshan A."/>
            <person name="Augustine A."/>
        </authorList>
    </citation>
    <scope>NUCLEOTIDE SEQUENCE</scope>
    <source>
        <tissue evidence="2">Leaf</tissue>
    </source>
</reference>
<protein>
    <submittedName>
        <fullName evidence="2">Uncharacterized protein</fullName>
    </submittedName>
</protein>
<name>A0A2P2LSQ8_RHIMU</name>
<accession>A0A2P2LSQ8</accession>
<feature type="signal peptide" evidence="1">
    <location>
        <begin position="1"/>
        <end position="16"/>
    </location>
</feature>
<keyword evidence="1" id="KW-0732">Signal</keyword>
<dbReference type="EMBL" id="GGEC01040510">
    <property type="protein sequence ID" value="MBX20994.1"/>
    <property type="molecule type" value="Transcribed_RNA"/>
</dbReference>
<evidence type="ECO:0000313" key="2">
    <source>
        <dbReference type="EMBL" id="MBX20994.1"/>
    </source>
</evidence>
<organism evidence="2">
    <name type="scientific">Rhizophora mucronata</name>
    <name type="common">Asiatic mangrove</name>
    <dbReference type="NCBI Taxonomy" id="61149"/>
    <lineage>
        <taxon>Eukaryota</taxon>
        <taxon>Viridiplantae</taxon>
        <taxon>Streptophyta</taxon>
        <taxon>Embryophyta</taxon>
        <taxon>Tracheophyta</taxon>
        <taxon>Spermatophyta</taxon>
        <taxon>Magnoliopsida</taxon>
        <taxon>eudicotyledons</taxon>
        <taxon>Gunneridae</taxon>
        <taxon>Pentapetalae</taxon>
        <taxon>rosids</taxon>
        <taxon>fabids</taxon>
        <taxon>Malpighiales</taxon>
        <taxon>Rhizophoraceae</taxon>
        <taxon>Rhizophora</taxon>
    </lineage>
</organism>
<sequence>MDHCILLFVLMQRSLHFLGMLFMEELKYHNAEKEEKSGVFSYRKLAKNNAVNLSLRRMSDKISINISTYNTIPNYNCTSILSIYHFLVG</sequence>
<feature type="chain" id="PRO_5015155536" evidence="1">
    <location>
        <begin position="17"/>
        <end position="89"/>
    </location>
</feature>
<evidence type="ECO:0000256" key="1">
    <source>
        <dbReference type="SAM" id="SignalP"/>
    </source>
</evidence>
<dbReference type="AlphaFoldDB" id="A0A2P2LSQ8"/>
<proteinExistence type="predicted"/>